<dbReference type="PANTHER" id="PTHR47723:SF21">
    <property type="entry name" value="POLYNUCLEOTIDYL TRANSFERASE, RIBONUCLEASE H-LIKE SUPERFAMILY PROTEIN"/>
    <property type="match status" value="1"/>
</dbReference>
<dbReference type="GO" id="GO:0003676">
    <property type="term" value="F:nucleic acid binding"/>
    <property type="evidence" value="ECO:0007669"/>
    <property type="project" value="InterPro"/>
</dbReference>
<reference evidence="2 3" key="1">
    <citation type="submission" date="2024-01" db="EMBL/GenBank/DDBJ databases">
        <title>A telomere-to-telomere, gap-free genome of sweet tea (Lithocarpus litseifolius).</title>
        <authorList>
            <person name="Zhou J."/>
        </authorList>
    </citation>
    <scope>NUCLEOTIDE SEQUENCE [LARGE SCALE GENOMIC DNA]</scope>
    <source>
        <strain evidence="2">Zhou-2022a</strain>
        <tissue evidence="2">Leaf</tissue>
    </source>
</reference>
<dbReference type="PANTHER" id="PTHR47723">
    <property type="entry name" value="OS05G0353850 PROTEIN"/>
    <property type="match status" value="1"/>
</dbReference>
<dbReference type="InterPro" id="IPR012337">
    <property type="entry name" value="RNaseH-like_sf"/>
</dbReference>
<keyword evidence="3" id="KW-1185">Reference proteome</keyword>
<dbReference type="AlphaFoldDB" id="A0AAW2DE29"/>
<dbReference type="InterPro" id="IPR002156">
    <property type="entry name" value="RNaseH_domain"/>
</dbReference>
<dbReference type="InterPro" id="IPR044730">
    <property type="entry name" value="RNase_H-like_dom_plant"/>
</dbReference>
<dbReference type="Pfam" id="PF13456">
    <property type="entry name" value="RVT_3"/>
    <property type="match status" value="1"/>
</dbReference>
<sequence>MADPGGVVIRDDKGQVVASMDKKITLPYSVTAMELITTKRALRLALDFSLSHIVREGNSKNTIDALMCEESLLSNYGHLVDDAKRLANQFESMEFSNVNREGNSAAHNIARHARHVSELSVWMEDVPPHLSAIIQVELAFH</sequence>
<evidence type="ECO:0000313" key="2">
    <source>
        <dbReference type="EMBL" id="KAL0008389.1"/>
    </source>
</evidence>
<name>A0AAW2DE29_9ROSI</name>
<dbReference type="InterPro" id="IPR036397">
    <property type="entry name" value="RNaseH_sf"/>
</dbReference>
<comment type="caution">
    <text evidence="2">The sequence shown here is derived from an EMBL/GenBank/DDBJ whole genome shotgun (WGS) entry which is preliminary data.</text>
</comment>
<dbReference type="Gene3D" id="3.30.420.10">
    <property type="entry name" value="Ribonuclease H-like superfamily/Ribonuclease H"/>
    <property type="match status" value="1"/>
</dbReference>
<dbReference type="CDD" id="cd06222">
    <property type="entry name" value="RNase_H_like"/>
    <property type="match status" value="1"/>
</dbReference>
<dbReference type="GO" id="GO:0004523">
    <property type="term" value="F:RNA-DNA hybrid ribonuclease activity"/>
    <property type="evidence" value="ECO:0007669"/>
    <property type="project" value="InterPro"/>
</dbReference>
<evidence type="ECO:0000313" key="3">
    <source>
        <dbReference type="Proteomes" id="UP001459277"/>
    </source>
</evidence>
<proteinExistence type="predicted"/>
<organism evidence="2 3">
    <name type="scientific">Lithocarpus litseifolius</name>
    <dbReference type="NCBI Taxonomy" id="425828"/>
    <lineage>
        <taxon>Eukaryota</taxon>
        <taxon>Viridiplantae</taxon>
        <taxon>Streptophyta</taxon>
        <taxon>Embryophyta</taxon>
        <taxon>Tracheophyta</taxon>
        <taxon>Spermatophyta</taxon>
        <taxon>Magnoliopsida</taxon>
        <taxon>eudicotyledons</taxon>
        <taxon>Gunneridae</taxon>
        <taxon>Pentapetalae</taxon>
        <taxon>rosids</taxon>
        <taxon>fabids</taxon>
        <taxon>Fagales</taxon>
        <taxon>Fagaceae</taxon>
        <taxon>Lithocarpus</taxon>
    </lineage>
</organism>
<dbReference type="SUPFAM" id="SSF53098">
    <property type="entry name" value="Ribonuclease H-like"/>
    <property type="match status" value="1"/>
</dbReference>
<protein>
    <recommendedName>
        <fullName evidence="1">RNase H type-1 domain-containing protein</fullName>
    </recommendedName>
</protein>
<dbReference type="InterPro" id="IPR053151">
    <property type="entry name" value="RNase_H-like"/>
</dbReference>
<evidence type="ECO:0000259" key="1">
    <source>
        <dbReference type="Pfam" id="PF13456"/>
    </source>
</evidence>
<dbReference type="EMBL" id="JAZDWU010000003">
    <property type="protein sequence ID" value="KAL0008389.1"/>
    <property type="molecule type" value="Genomic_DNA"/>
</dbReference>
<dbReference type="Proteomes" id="UP001459277">
    <property type="component" value="Unassembled WGS sequence"/>
</dbReference>
<feature type="domain" description="RNase H type-1" evidence="1">
    <location>
        <begin position="6"/>
        <end position="113"/>
    </location>
</feature>
<gene>
    <name evidence="2" type="ORF">SO802_009891</name>
</gene>
<accession>A0AAW2DE29</accession>